<sequence>MATSPTLRPALKRGQSSESRSRPVSPMPGTGPYSLAGFVSTDTVVPGADGTPLSSPRPGTGTLPHTMSLTPSLASGAQSPRYKPKVSFDTFDNNANDSAMFSFTLQVKSDGYKRQRTTRVFLCASSPDESGSQALDWCLDSLVQDSDELVVLRGFDTEDLAKDLHEEIREDAKRLLKEIQDKNVEYDPERKLSIVVEFVAGKVTETIERMIALYRPDALVVGTRGQGGIRTWGAALTGGVGSVSKYCLSRSPVPVIVVRPERKVRKTTEKRRADPKRRTHFDELTRQHTTLPMSPKPVGLPLSPSLP</sequence>
<evidence type="ECO:0000256" key="1">
    <source>
        <dbReference type="SAM" id="MobiDB-lite"/>
    </source>
</evidence>
<dbReference type="AlphaFoldDB" id="A0A165K976"/>
<reference evidence="3 4" key="1">
    <citation type="journal article" date="2016" name="Mol. Biol. Evol.">
        <title>Comparative Genomics of Early-Diverging Mushroom-Forming Fungi Provides Insights into the Origins of Lignocellulose Decay Capabilities.</title>
        <authorList>
            <person name="Nagy L.G."/>
            <person name="Riley R."/>
            <person name="Tritt A."/>
            <person name="Adam C."/>
            <person name="Daum C."/>
            <person name="Floudas D."/>
            <person name="Sun H."/>
            <person name="Yadav J.S."/>
            <person name="Pangilinan J."/>
            <person name="Larsson K.H."/>
            <person name="Matsuura K."/>
            <person name="Barry K."/>
            <person name="Labutti K."/>
            <person name="Kuo R."/>
            <person name="Ohm R.A."/>
            <person name="Bhattacharya S.S."/>
            <person name="Shirouzu T."/>
            <person name="Yoshinaga Y."/>
            <person name="Martin F.M."/>
            <person name="Grigoriev I.V."/>
            <person name="Hibbett D.S."/>
        </authorList>
    </citation>
    <scope>NUCLEOTIDE SEQUENCE [LARGE SCALE GENOMIC DNA]</scope>
    <source>
        <strain evidence="3 4">HHB12029</strain>
    </source>
</reference>
<feature type="region of interest" description="Disordered" evidence="1">
    <location>
        <begin position="264"/>
        <end position="307"/>
    </location>
</feature>
<dbReference type="SUPFAM" id="SSF52402">
    <property type="entry name" value="Adenine nucleotide alpha hydrolases-like"/>
    <property type="match status" value="1"/>
</dbReference>
<dbReference type="STRING" id="1314781.A0A165K976"/>
<proteinExistence type="predicted"/>
<feature type="region of interest" description="Disordered" evidence="1">
    <location>
        <begin position="1"/>
        <end position="81"/>
    </location>
</feature>
<dbReference type="InterPro" id="IPR014729">
    <property type="entry name" value="Rossmann-like_a/b/a_fold"/>
</dbReference>
<keyword evidence="4" id="KW-1185">Reference proteome</keyword>
<feature type="compositionally biased region" description="Polar residues" evidence="1">
    <location>
        <begin position="63"/>
        <end position="78"/>
    </location>
</feature>
<dbReference type="Pfam" id="PF00582">
    <property type="entry name" value="Usp"/>
    <property type="match status" value="1"/>
</dbReference>
<name>A0A165K976_EXIGL</name>
<accession>A0A165K976</accession>
<dbReference type="InterPro" id="IPR006016">
    <property type="entry name" value="UspA"/>
</dbReference>
<dbReference type="PANTHER" id="PTHR47815">
    <property type="entry name" value="UNIVERSAL STRESS PROTEIN A FAMILY PROTEIN C25B2.10"/>
    <property type="match status" value="1"/>
</dbReference>
<dbReference type="CDD" id="cd23659">
    <property type="entry name" value="USP_At3g01520-like"/>
    <property type="match status" value="1"/>
</dbReference>
<feature type="domain" description="UspA" evidence="2">
    <location>
        <begin position="122"/>
        <end position="259"/>
    </location>
</feature>
<dbReference type="EMBL" id="KV425948">
    <property type="protein sequence ID" value="KZV95990.1"/>
    <property type="molecule type" value="Genomic_DNA"/>
</dbReference>
<protein>
    <recommendedName>
        <fullName evidence="2">UspA domain-containing protein</fullName>
    </recommendedName>
</protein>
<evidence type="ECO:0000259" key="2">
    <source>
        <dbReference type="Pfam" id="PF00582"/>
    </source>
</evidence>
<gene>
    <name evidence="3" type="ORF">EXIGLDRAFT_765682</name>
</gene>
<evidence type="ECO:0000313" key="4">
    <source>
        <dbReference type="Proteomes" id="UP000077266"/>
    </source>
</evidence>
<dbReference type="InParanoid" id="A0A165K976"/>
<dbReference type="PANTHER" id="PTHR47815:SF1">
    <property type="entry name" value="UNIVERSAL STRESS PROTEIN A FAMILY PROTEIN C25B2.10"/>
    <property type="match status" value="1"/>
</dbReference>
<dbReference type="Gene3D" id="3.40.50.620">
    <property type="entry name" value="HUPs"/>
    <property type="match status" value="1"/>
</dbReference>
<organism evidence="3 4">
    <name type="scientific">Exidia glandulosa HHB12029</name>
    <dbReference type="NCBI Taxonomy" id="1314781"/>
    <lineage>
        <taxon>Eukaryota</taxon>
        <taxon>Fungi</taxon>
        <taxon>Dikarya</taxon>
        <taxon>Basidiomycota</taxon>
        <taxon>Agaricomycotina</taxon>
        <taxon>Agaricomycetes</taxon>
        <taxon>Auriculariales</taxon>
        <taxon>Exidiaceae</taxon>
        <taxon>Exidia</taxon>
    </lineage>
</organism>
<evidence type="ECO:0000313" key="3">
    <source>
        <dbReference type="EMBL" id="KZV95990.1"/>
    </source>
</evidence>
<dbReference type="Proteomes" id="UP000077266">
    <property type="component" value="Unassembled WGS sequence"/>
</dbReference>
<dbReference type="OrthoDB" id="843225at2759"/>